<dbReference type="Proteomes" id="UP000282106">
    <property type="component" value="Unassembled WGS sequence"/>
</dbReference>
<protein>
    <submittedName>
        <fullName evidence="6">Efflux RND transporter periplasmic adaptor subunit</fullName>
    </submittedName>
</protein>
<dbReference type="NCBIfam" id="TIGR01730">
    <property type="entry name" value="RND_mfp"/>
    <property type="match status" value="1"/>
</dbReference>
<dbReference type="SUPFAM" id="SSF111369">
    <property type="entry name" value="HlyD-like secretion proteins"/>
    <property type="match status" value="1"/>
</dbReference>
<dbReference type="AlphaFoldDB" id="A0A3N0VBQ8"/>
<dbReference type="PROSITE" id="PS51257">
    <property type="entry name" value="PROKAR_LIPOPROTEIN"/>
    <property type="match status" value="1"/>
</dbReference>
<evidence type="ECO:0000259" key="5">
    <source>
        <dbReference type="Pfam" id="PF25973"/>
    </source>
</evidence>
<dbReference type="Pfam" id="PF25973">
    <property type="entry name" value="BSH_CzcB"/>
    <property type="match status" value="1"/>
</dbReference>
<dbReference type="Gene3D" id="2.40.30.170">
    <property type="match status" value="1"/>
</dbReference>
<dbReference type="EMBL" id="RJVO01000004">
    <property type="protein sequence ID" value="ROH89698.1"/>
    <property type="molecule type" value="Genomic_DNA"/>
</dbReference>
<dbReference type="InParanoid" id="A0A3N0VBQ8"/>
<feature type="domain" description="CusB-like beta-barrel" evidence="4">
    <location>
        <begin position="220"/>
        <end position="290"/>
    </location>
</feature>
<dbReference type="InterPro" id="IPR006143">
    <property type="entry name" value="RND_pump_MFP"/>
</dbReference>
<evidence type="ECO:0000256" key="2">
    <source>
        <dbReference type="ARBA" id="ARBA00022448"/>
    </source>
</evidence>
<feature type="domain" description="CzcB-like barrel-sandwich hybrid" evidence="5">
    <location>
        <begin position="84"/>
        <end position="216"/>
    </location>
</feature>
<keyword evidence="3" id="KW-0732">Signal</keyword>
<evidence type="ECO:0000256" key="1">
    <source>
        <dbReference type="ARBA" id="ARBA00009477"/>
    </source>
</evidence>
<dbReference type="RefSeq" id="WP_123211995.1">
    <property type="nucleotide sequence ID" value="NZ_RJVO01000004.1"/>
</dbReference>
<dbReference type="Pfam" id="PF25954">
    <property type="entry name" value="Beta-barrel_RND_2"/>
    <property type="match status" value="1"/>
</dbReference>
<feature type="signal peptide" evidence="3">
    <location>
        <begin position="1"/>
        <end position="23"/>
    </location>
</feature>
<dbReference type="GO" id="GO:0016020">
    <property type="term" value="C:membrane"/>
    <property type="evidence" value="ECO:0007669"/>
    <property type="project" value="InterPro"/>
</dbReference>
<dbReference type="GO" id="GO:0030288">
    <property type="term" value="C:outer membrane-bounded periplasmic space"/>
    <property type="evidence" value="ECO:0007669"/>
    <property type="project" value="TreeGrafter"/>
</dbReference>
<dbReference type="Gene3D" id="2.40.420.20">
    <property type="match status" value="1"/>
</dbReference>
<organism evidence="6 7">
    <name type="scientific">Stagnimonas aquatica</name>
    <dbReference type="NCBI Taxonomy" id="2689987"/>
    <lineage>
        <taxon>Bacteria</taxon>
        <taxon>Pseudomonadati</taxon>
        <taxon>Pseudomonadota</taxon>
        <taxon>Gammaproteobacteria</taxon>
        <taxon>Nevskiales</taxon>
        <taxon>Nevskiaceae</taxon>
        <taxon>Stagnimonas</taxon>
    </lineage>
</organism>
<dbReference type="GO" id="GO:0015679">
    <property type="term" value="P:plasma membrane copper ion transport"/>
    <property type="evidence" value="ECO:0007669"/>
    <property type="project" value="TreeGrafter"/>
</dbReference>
<gene>
    <name evidence="6" type="ORF">ED208_11285</name>
</gene>
<evidence type="ECO:0000313" key="6">
    <source>
        <dbReference type="EMBL" id="ROH89698.1"/>
    </source>
</evidence>
<dbReference type="InterPro" id="IPR058792">
    <property type="entry name" value="Beta-barrel_RND_2"/>
</dbReference>
<evidence type="ECO:0000313" key="7">
    <source>
        <dbReference type="Proteomes" id="UP000282106"/>
    </source>
</evidence>
<dbReference type="Gene3D" id="2.40.50.100">
    <property type="match status" value="1"/>
</dbReference>
<proteinExistence type="inferred from homology"/>
<dbReference type="GO" id="GO:0022857">
    <property type="term" value="F:transmembrane transporter activity"/>
    <property type="evidence" value="ECO:0007669"/>
    <property type="project" value="InterPro"/>
</dbReference>
<evidence type="ECO:0000256" key="3">
    <source>
        <dbReference type="SAM" id="SignalP"/>
    </source>
</evidence>
<comment type="caution">
    <text evidence="6">The sequence shown here is derived from an EMBL/GenBank/DDBJ whole genome shotgun (WGS) entry which is preliminary data.</text>
</comment>
<dbReference type="PANTHER" id="PTHR30097:SF15">
    <property type="entry name" value="CATION EFFLUX SYSTEM PROTEIN CUSB"/>
    <property type="match status" value="1"/>
</dbReference>
<comment type="similarity">
    <text evidence="1">Belongs to the membrane fusion protein (MFP) (TC 8.A.1) family.</text>
</comment>
<dbReference type="GO" id="GO:0046914">
    <property type="term" value="F:transition metal ion binding"/>
    <property type="evidence" value="ECO:0007669"/>
    <property type="project" value="TreeGrafter"/>
</dbReference>
<name>A0A3N0VBQ8_9GAMM</name>
<dbReference type="InterPro" id="IPR051909">
    <property type="entry name" value="MFP_Cation_Efflux"/>
</dbReference>
<sequence length="371" mass="39104">MNPILRKSLLAAAVTAMAVSLSACGKKEEAAPAAEAAEAPAASDTVTLKPGADATAGIKIETITPQTLARTVSAPGEVKSNDYRSAQITPRVAAQVVRRLAKLGDTVKAGQGLVTLSSVEVAEAQGEAQVKAREWARVRELGEAIVGGRRFLEARVAAEQARAKLIAYGLSAAEAGKGDTLGQFTLVSPRAGTVLKDDFVEGERIEPGRALFQIADESAVWIEANLSASDAGKVVEGGKARVKVDGQWLDGKVIQKHHLINETTRTIPVRIEVVAAGDHIHNGEFVECRVEVGSLDNVMAVPNSALYQGSDSSWAVFVQKSPTEYQRVPVTPKDDLGEQTIVEGLQAGAKVVSQGAFYLNSELAKASFGEE</sequence>
<evidence type="ECO:0000259" key="4">
    <source>
        <dbReference type="Pfam" id="PF25954"/>
    </source>
</evidence>
<feature type="chain" id="PRO_5018041083" evidence="3">
    <location>
        <begin position="24"/>
        <end position="371"/>
    </location>
</feature>
<dbReference type="InterPro" id="IPR058647">
    <property type="entry name" value="BSH_CzcB-like"/>
</dbReference>
<accession>A0A3N0VBQ8</accession>
<keyword evidence="7" id="KW-1185">Reference proteome</keyword>
<dbReference type="GO" id="GO:0060003">
    <property type="term" value="P:copper ion export"/>
    <property type="evidence" value="ECO:0007669"/>
    <property type="project" value="TreeGrafter"/>
</dbReference>
<keyword evidence="2" id="KW-0813">Transport</keyword>
<reference evidence="6 7" key="1">
    <citation type="submission" date="2018-10" db="EMBL/GenBank/DDBJ databases">
        <authorList>
            <person name="Chen W.-M."/>
        </authorList>
    </citation>
    <scope>NUCLEOTIDE SEQUENCE [LARGE SCALE GENOMIC DNA]</scope>
    <source>
        <strain evidence="6 7">THS-13</strain>
    </source>
</reference>
<dbReference type="PANTHER" id="PTHR30097">
    <property type="entry name" value="CATION EFFLUX SYSTEM PROTEIN CUSB"/>
    <property type="match status" value="1"/>
</dbReference>